<feature type="compositionally biased region" description="Acidic residues" evidence="1">
    <location>
        <begin position="222"/>
        <end position="232"/>
    </location>
</feature>
<comment type="caution">
    <text evidence="2">The sequence shown here is derived from an EMBL/GenBank/DDBJ whole genome shotgun (WGS) entry which is preliminary data.</text>
</comment>
<dbReference type="AlphaFoldDB" id="A0A9P0ZUU9"/>
<feature type="region of interest" description="Disordered" evidence="1">
    <location>
        <begin position="201"/>
        <end position="232"/>
    </location>
</feature>
<dbReference type="PANTHER" id="PTHR36792">
    <property type="entry name" value="EXPRESSED PROTEIN"/>
    <property type="match status" value="1"/>
</dbReference>
<dbReference type="OrthoDB" id="2384430at2759"/>
<evidence type="ECO:0000256" key="1">
    <source>
        <dbReference type="SAM" id="MobiDB-lite"/>
    </source>
</evidence>
<protein>
    <recommendedName>
        <fullName evidence="4">Sel1-like protein</fullName>
    </recommendedName>
</protein>
<dbReference type="InterPro" id="IPR011990">
    <property type="entry name" value="TPR-like_helical_dom_sf"/>
</dbReference>
<evidence type="ECO:0000313" key="3">
    <source>
        <dbReference type="Proteomes" id="UP001152484"/>
    </source>
</evidence>
<accession>A0A9P0ZUU9</accession>
<dbReference type="EMBL" id="CAMAPE010000060">
    <property type="protein sequence ID" value="CAH9113095.1"/>
    <property type="molecule type" value="Genomic_DNA"/>
</dbReference>
<gene>
    <name evidence="2" type="ORF">CEURO_LOCUS19886</name>
</gene>
<organism evidence="2 3">
    <name type="scientific">Cuscuta europaea</name>
    <name type="common">European dodder</name>
    <dbReference type="NCBI Taxonomy" id="41803"/>
    <lineage>
        <taxon>Eukaryota</taxon>
        <taxon>Viridiplantae</taxon>
        <taxon>Streptophyta</taxon>
        <taxon>Embryophyta</taxon>
        <taxon>Tracheophyta</taxon>
        <taxon>Spermatophyta</taxon>
        <taxon>Magnoliopsida</taxon>
        <taxon>eudicotyledons</taxon>
        <taxon>Gunneridae</taxon>
        <taxon>Pentapetalae</taxon>
        <taxon>asterids</taxon>
        <taxon>lamiids</taxon>
        <taxon>Solanales</taxon>
        <taxon>Convolvulaceae</taxon>
        <taxon>Cuscuteae</taxon>
        <taxon>Cuscuta</taxon>
        <taxon>Cuscuta subgen. Cuscuta</taxon>
    </lineage>
</organism>
<reference evidence="2" key="1">
    <citation type="submission" date="2022-07" db="EMBL/GenBank/DDBJ databases">
        <authorList>
            <person name="Macas J."/>
            <person name="Novak P."/>
            <person name="Neumann P."/>
        </authorList>
    </citation>
    <scope>NUCLEOTIDE SEQUENCE</scope>
</reference>
<dbReference type="Proteomes" id="UP001152484">
    <property type="component" value="Unassembled WGS sequence"/>
</dbReference>
<proteinExistence type="predicted"/>
<keyword evidence="3" id="KW-1185">Reference proteome</keyword>
<dbReference type="PANTHER" id="PTHR36792:SF15">
    <property type="entry name" value="SEL1 REPEAT-CONTAINING PROTEIN"/>
    <property type="match status" value="1"/>
</dbReference>
<sequence length="232" mass="26339">MGVLSTQQSIQCLKLRNSDQIEKQNKNYIFNFTLLPIIFFAQIQRFVIYTEHFLLFFFGFMGKSLPHPTKLKTFVNFIGSDSFPRHRAAQAKPGYKPRPLLPSGEPKVKGQIRVIESSSSERRLGRYKMEESAVSTSSSEHRRVPLADVVTDCIRRWFQDTLKEAKAGDISMQVLVGQMYFSGYGVPVDAEKGRAWISRASRTRSSAWKVSDKRPGYNLSDSDSDDNAGDVK</sequence>
<dbReference type="Gene3D" id="1.25.40.10">
    <property type="entry name" value="Tetratricopeptide repeat domain"/>
    <property type="match status" value="1"/>
</dbReference>
<evidence type="ECO:0008006" key="4">
    <source>
        <dbReference type="Google" id="ProtNLM"/>
    </source>
</evidence>
<name>A0A9P0ZUU9_CUSEU</name>
<evidence type="ECO:0000313" key="2">
    <source>
        <dbReference type="EMBL" id="CAH9113095.1"/>
    </source>
</evidence>